<reference evidence="4" key="2">
    <citation type="submission" date="2015-03" db="UniProtKB">
        <authorList>
            <consortium name="EnsemblPlants"/>
        </authorList>
    </citation>
    <scope>IDENTIFICATION</scope>
</reference>
<dbReference type="PaxDb" id="65489-OBART03G36870.1"/>
<accession>A0A0D3FQ01</accession>
<evidence type="ECO:0000313" key="5">
    <source>
        <dbReference type="Proteomes" id="UP000026960"/>
    </source>
</evidence>
<dbReference type="AlphaFoldDB" id="A0A0D3FQ01"/>
<organism evidence="4">
    <name type="scientific">Oryza barthii</name>
    <dbReference type="NCBI Taxonomy" id="65489"/>
    <lineage>
        <taxon>Eukaryota</taxon>
        <taxon>Viridiplantae</taxon>
        <taxon>Streptophyta</taxon>
        <taxon>Embryophyta</taxon>
        <taxon>Tracheophyta</taxon>
        <taxon>Spermatophyta</taxon>
        <taxon>Magnoliopsida</taxon>
        <taxon>Liliopsida</taxon>
        <taxon>Poales</taxon>
        <taxon>Poaceae</taxon>
        <taxon>BOP clade</taxon>
        <taxon>Oryzoideae</taxon>
        <taxon>Oryzeae</taxon>
        <taxon>Oryzinae</taxon>
        <taxon>Oryza</taxon>
    </lineage>
</organism>
<feature type="transmembrane region" description="Helical" evidence="2">
    <location>
        <begin position="179"/>
        <end position="201"/>
    </location>
</feature>
<feature type="region of interest" description="Disordered" evidence="1">
    <location>
        <begin position="428"/>
        <end position="469"/>
    </location>
</feature>
<dbReference type="HOGENOM" id="CLU_028502_4_1_1"/>
<keyword evidence="2" id="KW-1133">Transmembrane helix</keyword>
<evidence type="ECO:0000256" key="1">
    <source>
        <dbReference type="SAM" id="MobiDB-lite"/>
    </source>
</evidence>
<dbReference type="Proteomes" id="UP000026960">
    <property type="component" value="Chromosome 3"/>
</dbReference>
<evidence type="ECO:0000313" key="4">
    <source>
        <dbReference type="EnsemblPlants" id="OBART03G36870.1"/>
    </source>
</evidence>
<evidence type="ECO:0000259" key="3">
    <source>
        <dbReference type="Pfam" id="PF07762"/>
    </source>
</evidence>
<dbReference type="Gramene" id="OBART03G36870.1">
    <property type="protein sequence ID" value="OBART03G36870.1"/>
    <property type="gene ID" value="OBART03G36870"/>
</dbReference>
<dbReference type="EnsemblPlants" id="OBART03G36870.1">
    <property type="protein sequence ID" value="OBART03G36870.1"/>
    <property type="gene ID" value="OBART03G36870"/>
</dbReference>
<keyword evidence="2" id="KW-0472">Membrane</keyword>
<sequence>MPQQPLAPPWCLLLGGRLRHGIDDEDYAKKRSLLPLDINLKSTQSWGFPSFDAESSIGCMKLQALVTNPPDFSSLVLKTEKGLFPAIHAVDKNLIVFFSHLPNEIDGIYVIYDTISKALSVLPSEPPRFEFDMTLASRPLIVRRYAKDDPYALVLMGKKPTQAGGQGRRPRHLAKRPRYLAAFVLVLVFALVLVLALALATANLPGDWLESGGATTFLADVTFSFQGHAFWADLLCGVLFCRSSDLFSHSVTCVNVGFIDLPTCCQAEADVRFTGTLAGPEAYRTMGCSRGSIKFVSIDFQLFHGNRRVTVWRLHFSSKTWVKQYMVTQKHLWKQPEFTGANPNLPRDMTLMHPIINTVEEDVICLMLGKYKLGSTGIIIPYKVSYSIRVNMFNGTILSYAPIPSPYTLAPVILSSDFTCYIPSDSDTPPLGPPVASPSGNERGQGRGRGQVTLPPLAGQGRGWGRAPAPWNVYEL</sequence>
<feature type="domain" description="DUF1618" evidence="3">
    <location>
        <begin position="231"/>
        <end position="365"/>
    </location>
</feature>
<keyword evidence="2" id="KW-0812">Transmembrane</keyword>
<keyword evidence="5" id="KW-1185">Reference proteome</keyword>
<proteinExistence type="predicted"/>
<protein>
    <recommendedName>
        <fullName evidence="3">DUF1618 domain-containing protein</fullName>
    </recommendedName>
</protein>
<dbReference type="PANTHER" id="PTHR33086:SF81">
    <property type="entry name" value="OS03G0789900 PROTEIN"/>
    <property type="match status" value="1"/>
</dbReference>
<reference evidence="4" key="1">
    <citation type="journal article" date="2009" name="Rice">
        <title>De Novo Next Generation Sequencing of Plant Genomes.</title>
        <authorList>
            <person name="Rounsley S."/>
            <person name="Marri P.R."/>
            <person name="Yu Y."/>
            <person name="He R."/>
            <person name="Sisneros N."/>
            <person name="Goicoechea J.L."/>
            <person name="Lee S.J."/>
            <person name="Angelova A."/>
            <person name="Kudrna D."/>
            <person name="Luo M."/>
            <person name="Affourtit J."/>
            <person name="Desany B."/>
            <person name="Knight J."/>
            <person name="Niazi F."/>
            <person name="Egholm M."/>
            <person name="Wing R.A."/>
        </authorList>
    </citation>
    <scope>NUCLEOTIDE SEQUENCE [LARGE SCALE GENOMIC DNA]</scope>
    <source>
        <strain evidence="4">cv. IRGC 105608</strain>
    </source>
</reference>
<dbReference type="Pfam" id="PF07762">
    <property type="entry name" value="DUF1618"/>
    <property type="match status" value="1"/>
</dbReference>
<evidence type="ECO:0000256" key="2">
    <source>
        <dbReference type="SAM" id="Phobius"/>
    </source>
</evidence>
<name>A0A0D3FQ01_9ORYZ</name>
<dbReference type="InterPro" id="IPR011676">
    <property type="entry name" value="DUF1618"/>
</dbReference>
<dbReference type="PANTHER" id="PTHR33086">
    <property type="entry name" value="OS05G0468200 PROTEIN-RELATED"/>
    <property type="match status" value="1"/>
</dbReference>